<organism evidence="3 4">
    <name type="scientific">Gemmata algarum</name>
    <dbReference type="NCBI Taxonomy" id="2975278"/>
    <lineage>
        <taxon>Bacteria</taxon>
        <taxon>Pseudomonadati</taxon>
        <taxon>Planctomycetota</taxon>
        <taxon>Planctomycetia</taxon>
        <taxon>Gemmatales</taxon>
        <taxon>Gemmataceae</taxon>
        <taxon>Gemmata</taxon>
    </lineage>
</organism>
<dbReference type="InterPro" id="IPR006530">
    <property type="entry name" value="YD"/>
</dbReference>
<evidence type="ECO:0000259" key="2">
    <source>
        <dbReference type="Pfam" id="PF25023"/>
    </source>
</evidence>
<keyword evidence="1" id="KW-0677">Repeat</keyword>
<name>A0ABU5F1F5_9BACT</name>
<proteinExistence type="predicted"/>
<keyword evidence="4" id="KW-1185">Reference proteome</keyword>
<protein>
    <submittedName>
        <fullName evidence="3">RHS repeat-associated core domain-containing protein</fullName>
    </submittedName>
</protein>
<dbReference type="EMBL" id="JAXBLV010000180">
    <property type="protein sequence ID" value="MDY3560565.1"/>
    <property type="molecule type" value="Genomic_DNA"/>
</dbReference>
<evidence type="ECO:0000313" key="4">
    <source>
        <dbReference type="Proteomes" id="UP001272242"/>
    </source>
</evidence>
<dbReference type="RefSeq" id="WP_320687111.1">
    <property type="nucleotide sequence ID" value="NZ_JAXBLV010000180.1"/>
</dbReference>
<dbReference type="InterPro" id="IPR056823">
    <property type="entry name" value="TEN-like_YD-shell"/>
</dbReference>
<dbReference type="NCBIfam" id="TIGR03696">
    <property type="entry name" value="Rhs_assc_core"/>
    <property type="match status" value="1"/>
</dbReference>
<reference evidence="4" key="1">
    <citation type="journal article" date="2023" name="Mar. Drugs">
        <title>Gemmata algarum, a Novel Planctomycete Isolated from an Algal Mat, Displays Antimicrobial Activity.</title>
        <authorList>
            <person name="Kumar G."/>
            <person name="Kallscheuer N."/>
            <person name="Kashif M."/>
            <person name="Ahamad S."/>
            <person name="Jagadeeshwari U."/>
            <person name="Pannikurungottu S."/>
            <person name="Haufschild T."/>
            <person name="Kabuu M."/>
            <person name="Sasikala C."/>
            <person name="Jogler C."/>
            <person name="Ramana C."/>
        </authorList>
    </citation>
    <scope>NUCLEOTIDE SEQUENCE [LARGE SCALE GENOMIC DNA]</scope>
    <source>
        <strain evidence="4">JC673</strain>
    </source>
</reference>
<dbReference type="Pfam" id="PF05593">
    <property type="entry name" value="RHS_repeat"/>
    <property type="match status" value="1"/>
</dbReference>
<dbReference type="Pfam" id="PF25023">
    <property type="entry name" value="TEN_YD-shell"/>
    <property type="match status" value="1"/>
</dbReference>
<gene>
    <name evidence="3" type="ORF">R5W23_001809</name>
</gene>
<dbReference type="NCBIfam" id="TIGR01643">
    <property type="entry name" value="YD_repeat_2x"/>
    <property type="match status" value="2"/>
</dbReference>
<evidence type="ECO:0000313" key="3">
    <source>
        <dbReference type="EMBL" id="MDY3560565.1"/>
    </source>
</evidence>
<dbReference type="PANTHER" id="PTHR32305:SF15">
    <property type="entry name" value="PROTEIN RHSA-RELATED"/>
    <property type="match status" value="1"/>
</dbReference>
<dbReference type="Proteomes" id="UP001272242">
    <property type="component" value="Unassembled WGS sequence"/>
</dbReference>
<sequence>MTEYPGGGAAARVTQTWFDWRDRAVAVKQGVESSESTSVNRPLVYTDYDNLGQVTKTRVYDADGATPSVTGGVPQPLSASLLRAQSTTSYDELGRAYRTDTYSVDPNTGSVGSNTLYSLTWYDARGQVLKTVSPGGLVQKSTYDGAGRVTVSYTTDGGGDSGYSDADDVTGDTVLTQVEYGYDASGNVLTVTSRERFHDVSGTGALGSPSGGIGARVSYAGYYYDLGDRPTATVDVGTNGGSAWTRPGTVPTGTATVLVTQTRYATDAVQWLQLTGANVGGSFTLTFGGQTTSSLAWNASAAAVQSALEALSSVGTGNVAVTAAPGGYGWEVRFTGTLGAKYQPAVVATGGNPTMSVTVVNAGGDTGRAAETTDTAGRVSRTYADALGRAVRTVQNFVNGVVSDADDKTVGYTYNGAGMTSLTAYVTGGSGQTTQYLYGVSQGTGSAVDSFDAVGVTRWPDATTGAASASEQEVNTVNALGQTLTATDRNGNVHTLTYDILGRVVSDAVTTLGSGVSGAVRRIETAYDSQGNAYLVTSYDAASGGSIVNQVQRAYNGLGQMVTEWQAHGGAVNSATTPKVQYGYSEMASGANHSRLTSVTYPSGYVLTYNYASGINDGISRLSSLSDSTGTLEAYSFLGLCTVVVRAHPQPNVDLSYVKLAAEAVGDAGDQYTGLDRFGRVVAQRWLTPSTGTATDRFQYGYDAAGNRTFRDNLVNTAFGEVYGYDALGQLASFDRGTLNGAKTGISGAASRTQGWDYDAVGNWDSVTTNGAAQTRTANAQNEITGISGATTPTYDANGNMTGDETGRQFVYDAWNRLVAVKSSGGTTLKTYTYDGLNRRVTETVTATSVTTDLYYSASWQVLEERVAGNTTARYVWSPVYVDAMILRDRDTDANGTLDERLWVQQDANGNVTALVDGSGTVIERYSYDPFGVRTVYDASYGVRSGSSYGFQHGHQGLRYDEVAGQYDNYARWYSPTLGRFTSVDPLRFWAGDANVYRYVGNNPGAFTDPSGLDGRPNTQRYGGWIDYLPPVSAIGVAGRIFRGEIAAGEQAVTVGNSLIHGDIAGATNQTAAFVLPTAEYLLAPTAVSVGSLFGPTGGQQLANWIDPNSATLGIYSQQGLQTLLENLAGIYGAEASVNGLIARLRLLVLEPADYRLPRLIPDRALIDLYVFGNKQQPRPPRPSDLRVNGLTDLVGPETPPYPHGASAFGNPIQSPLKGHYHRLPCKAQLPEGLGVVADGSDVLPASGNPPTHHTIFPTRPMTLKEFQDKFLSLPWQYGGKK</sequence>
<dbReference type="Gene3D" id="2.180.10.10">
    <property type="entry name" value="RHS repeat-associated core"/>
    <property type="match status" value="2"/>
</dbReference>
<dbReference type="InterPro" id="IPR050708">
    <property type="entry name" value="T6SS_VgrG/RHS"/>
</dbReference>
<comment type="caution">
    <text evidence="3">The sequence shown here is derived from an EMBL/GenBank/DDBJ whole genome shotgun (WGS) entry which is preliminary data.</text>
</comment>
<accession>A0ABU5F1F5</accession>
<dbReference type="InterPro" id="IPR022385">
    <property type="entry name" value="Rhs_assc_core"/>
</dbReference>
<evidence type="ECO:0000256" key="1">
    <source>
        <dbReference type="ARBA" id="ARBA00022737"/>
    </source>
</evidence>
<dbReference type="InterPro" id="IPR031325">
    <property type="entry name" value="RHS_repeat"/>
</dbReference>
<dbReference type="PANTHER" id="PTHR32305">
    <property type="match status" value="1"/>
</dbReference>
<feature type="domain" description="Teneurin-like YD-shell" evidence="2">
    <location>
        <begin position="721"/>
        <end position="1004"/>
    </location>
</feature>